<evidence type="ECO:0000313" key="3">
    <source>
        <dbReference type="Proteomes" id="UP000601171"/>
    </source>
</evidence>
<dbReference type="GO" id="GO:0003677">
    <property type="term" value="F:DNA binding"/>
    <property type="evidence" value="ECO:0007669"/>
    <property type="project" value="InterPro"/>
</dbReference>
<feature type="domain" description="HTH cro/C1-type" evidence="1">
    <location>
        <begin position="8"/>
        <end position="63"/>
    </location>
</feature>
<name>A0A926IJH9_9FIRM</name>
<evidence type="ECO:0000313" key="2">
    <source>
        <dbReference type="EMBL" id="MBC8587461.1"/>
    </source>
</evidence>
<dbReference type="RefSeq" id="WP_262428920.1">
    <property type="nucleotide sequence ID" value="NZ_JACRTG010000012.1"/>
</dbReference>
<dbReference type="SUPFAM" id="SSF47413">
    <property type="entry name" value="lambda repressor-like DNA-binding domains"/>
    <property type="match status" value="1"/>
</dbReference>
<dbReference type="PROSITE" id="PS50943">
    <property type="entry name" value="HTH_CROC1"/>
    <property type="match status" value="1"/>
</dbReference>
<evidence type="ECO:0000259" key="1">
    <source>
        <dbReference type="PROSITE" id="PS50943"/>
    </source>
</evidence>
<proteinExistence type="predicted"/>
<dbReference type="Gene3D" id="1.10.260.40">
    <property type="entry name" value="lambda repressor-like DNA-binding domains"/>
    <property type="match status" value="1"/>
</dbReference>
<dbReference type="CDD" id="cd00093">
    <property type="entry name" value="HTH_XRE"/>
    <property type="match status" value="1"/>
</dbReference>
<dbReference type="InterPro" id="IPR010982">
    <property type="entry name" value="Lambda_DNA-bd_dom_sf"/>
</dbReference>
<dbReference type="Pfam" id="PF13443">
    <property type="entry name" value="HTH_26"/>
    <property type="match status" value="1"/>
</dbReference>
<gene>
    <name evidence="2" type="ORF">H8707_04305</name>
</gene>
<reference evidence="2" key="1">
    <citation type="submission" date="2020-08" db="EMBL/GenBank/DDBJ databases">
        <title>Genome public.</title>
        <authorList>
            <person name="Liu C."/>
            <person name="Sun Q."/>
        </authorList>
    </citation>
    <scope>NUCLEOTIDE SEQUENCE</scope>
    <source>
        <strain evidence="2">BX21</strain>
    </source>
</reference>
<organism evidence="2 3">
    <name type="scientific">Paratissierella segnis</name>
    <dbReference type="NCBI Taxonomy" id="2763679"/>
    <lineage>
        <taxon>Bacteria</taxon>
        <taxon>Bacillati</taxon>
        <taxon>Bacillota</taxon>
        <taxon>Tissierellia</taxon>
        <taxon>Tissierellales</taxon>
        <taxon>Tissierellaceae</taxon>
        <taxon>Paratissierella</taxon>
    </lineage>
</organism>
<dbReference type="EMBL" id="JACRTG010000012">
    <property type="protein sequence ID" value="MBC8587461.1"/>
    <property type="molecule type" value="Genomic_DNA"/>
</dbReference>
<dbReference type="InterPro" id="IPR001387">
    <property type="entry name" value="Cro/C1-type_HTH"/>
</dbReference>
<dbReference type="Proteomes" id="UP000601171">
    <property type="component" value="Unassembled WGS sequence"/>
</dbReference>
<comment type="caution">
    <text evidence="2">The sequence shown here is derived from an EMBL/GenBank/DDBJ whole genome shotgun (WGS) entry which is preliminary data.</text>
</comment>
<dbReference type="AlphaFoldDB" id="A0A926IJH9"/>
<sequence length="77" mass="8802">MVPNREYLLELVRDRDWSGSELARRMGISRSEANRLLNGERVGGKKTIGGLIKAFPEEPLEKLFIFPSMEPKNTNNK</sequence>
<accession>A0A926IJH9</accession>
<protein>
    <submittedName>
        <fullName evidence="2">Helix-turn-helix transcriptional regulator</fullName>
    </submittedName>
</protein>
<keyword evidence="3" id="KW-1185">Reference proteome</keyword>